<evidence type="ECO:0000256" key="1">
    <source>
        <dbReference type="SAM" id="MobiDB-lite"/>
    </source>
</evidence>
<dbReference type="AlphaFoldDB" id="A0A2N9L6F1"/>
<dbReference type="EMBL" id="OKRB01000066">
    <property type="protein sequence ID" value="SPE18515.1"/>
    <property type="molecule type" value="Genomic_DNA"/>
</dbReference>
<feature type="region of interest" description="Disordered" evidence="1">
    <location>
        <begin position="1"/>
        <end position="25"/>
    </location>
</feature>
<feature type="compositionally biased region" description="Basic and acidic residues" evidence="1">
    <location>
        <begin position="14"/>
        <end position="25"/>
    </location>
</feature>
<sequence length="25" mass="2783">MTHFDQCNEQDITDSGKKDGQNLSA</sequence>
<evidence type="ECO:0000313" key="2">
    <source>
        <dbReference type="EMBL" id="SPE18515.1"/>
    </source>
</evidence>
<feature type="compositionally biased region" description="Polar residues" evidence="1">
    <location>
        <begin position="1"/>
        <end position="10"/>
    </location>
</feature>
<name>A0A2N9L6F1_9BACT</name>
<proteinExistence type="predicted"/>
<protein>
    <submittedName>
        <fullName evidence="2">Uncharacterized protein</fullName>
    </submittedName>
</protein>
<gene>
    <name evidence="2" type="ORF">SBA5_1580002</name>
</gene>
<organism evidence="2 3">
    <name type="scientific">Candidatus Sulfuritelmatomonas gaucii</name>
    <dbReference type="NCBI Taxonomy" id="2043161"/>
    <lineage>
        <taxon>Bacteria</taxon>
        <taxon>Pseudomonadati</taxon>
        <taxon>Acidobacteriota</taxon>
        <taxon>Terriglobia</taxon>
        <taxon>Terriglobales</taxon>
        <taxon>Acidobacteriaceae</taxon>
        <taxon>Candidatus Sulfuritelmatomonas</taxon>
    </lineage>
</organism>
<accession>A0A2N9L6F1</accession>
<evidence type="ECO:0000313" key="3">
    <source>
        <dbReference type="Proteomes" id="UP000239735"/>
    </source>
</evidence>
<reference evidence="3" key="1">
    <citation type="submission" date="2018-02" db="EMBL/GenBank/DDBJ databases">
        <authorList>
            <person name="Hausmann B."/>
        </authorList>
    </citation>
    <scope>NUCLEOTIDE SEQUENCE [LARGE SCALE GENOMIC DNA]</scope>
    <source>
        <strain evidence="3">Peat soil MAG SbA5</strain>
    </source>
</reference>
<dbReference type="Proteomes" id="UP000239735">
    <property type="component" value="Unassembled WGS sequence"/>
</dbReference>